<dbReference type="GO" id="GO:0016020">
    <property type="term" value="C:membrane"/>
    <property type="evidence" value="ECO:0007669"/>
    <property type="project" value="UniProtKB-SubCell"/>
</dbReference>
<evidence type="ECO:0000256" key="2">
    <source>
        <dbReference type="ARBA" id="ARBA00004141"/>
    </source>
</evidence>
<comment type="catalytic activity">
    <reaction evidence="8">
        <text>a ubiquinone + NADH + 5 H(+)(in) = a ubiquinol + NAD(+) + 4 H(+)(out)</text>
        <dbReference type="Rhea" id="RHEA:29091"/>
        <dbReference type="Rhea" id="RHEA-COMP:9565"/>
        <dbReference type="Rhea" id="RHEA-COMP:9566"/>
        <dbReference type="ChEBI" id="CHEBI:15378"/>
        <dbReference type="ChEBI" id="CHEBI:16389"/>
        <dbReference type="ChEBI" id="CHEBI:17976"/>
        <dbReference type="ChEBI" id="CHEBI:57540"/>
        <dbReference type="ChEBI" id="CHEBI:57945"/>
        <dbReference type="EC" id="7.1.1.2"/>
    </reaction>
</comment>
<accession>A0A6V7GWB9</accession>
<protein>
    <recommendedName>
        <fullName evidence="3">NADH:ubiquinone reductase (H(+)-translocating)</fullName>
        <ecNumber evidence="3">7.1.1.2</ecNumber>
    </recommendedName>
    <alternativeName>
        <fullName evidence="7">NADH dehydrogenase subunit 5</fullName>
    </alternativeName>
</protein>
<dbReference type="EC" id="7.1.1.2" evidence="3"/>
<keyword evidence="6 9" id="KW-0472">Membrane</keyword>
<evidence type="ECO:0000256" key="3">
    <source>
        <dbReference type="ARBA" id="ARBA00012944"/>
    </source>
</evidence>
<feature type="transmembrane region" description="Helical" evidence="9">
    <location>
        <begin position="54"/>
        <end position="75"/>
    </location>
</feature>
<dbReference type="InterPro" id="IPR001750">
    <property type="entry name" value="ND/Mrp_TM"/>
</dbReference>
<dbReference type="GO" id="GO:0015990">
    <property type="term" value="P:electron transport coupled proton transport"/>
    <property type="evidence" value="ECO:0007669"/>
    <property type="project" value="TreeGrafter"/>
</dbReference>
<evidence type="ECO:0000313" key="11">
    <source>
        <dbReference type="EMBL" id="CAD1469691.1"/>
    </source>
</evidence>
<evidence type="ECO:0000256" key="4">
    <source>
        <dbReference type="ARBA" id="ARBA00022692"/>
    </source>
</evidence>
<feature type="non-terminal residue" evidence="11">
    <location>
        <position position="1"/>
    </location>
</feature>
<evidence type="ECO:0000256" key="8">
    <source>
        <dbReference type="ARBA" id="ARBA00049551"/>
    </source>
</evidence>
<evidence type="ECO:0000256" key="6">
    <source>
        <dbReference type="ARBA" id="ARBA00023136"/>
    </source>
</evidence>
<dbReference type="Proteomes" id="UP000752696">
    <property type="component" value="Unassembled WGS sequence"/>
</dbReference>
<proteinExistence type="predicted"/>
<dbReference type="EMBL" id="CAJDYZ010002776">
    <property type="protein sequence ID" value="CAD1469691.1"/>
    <property type="molecule type" value="Genomic_DNA"/>
</dbReference>
<dbReference type="AlphaFoldDB" id="A0A6V7GWB9"/>
<dbReference type="GO" id="GO:0042773">
    <property type="term" value="P:ATP synthesis coupled electron transport"/>
    <property type="evidence" value="ECO:0007669"/>
    <property type="project" value="InterPro"/>
</dbReference>
<keyword evidence="4 9" id="KW-0812">Transmembrane</keyword>
<comment type="subcellular location">
    <subcellularLocation>
        <location evidence="2">Membrane</location>
        <topology evidence="2">Multi-pass membrane protein</topology>
    </subcellularLocation>
</comment>
<feature type="non-terminal residue" evidence="11">
    <location>
        <position position="97"/>
    </location>
</feature>
<dbReference type="GO" id="GO:0008137">
    <property type="term" value="F:NADH dehydrogenase (ubiquinone) activity"/>
    <property type="evidence" value="ECO:0007669"/>
    <property type="project" value="UniProtKB-EC"/>
</dbReference>
<organism evidence="11 12">
    <name type="scientific">Heterotrigona itama</name>
    <dbReference type="NCBI Taxonomy" id="395501"/>
    <lineage>
        <taxon>Eukaryota</taxon>
        <taxon>Metazoa</taxon>
        <taxon>Ecdysozoa</taxon>
        <taxon>Arthropoda</taxon>
        <taxon>Hexapoda</taxon>
        <taxon>Insecta</taxon>
        <taxon>Pterygota</taxon>
        <taxon>Neoptera</taxon>
        <taxon>Endopterygota</taxon>
        <taxon>Hymenoptera</taxon>
        <taxon>Apocrita</taxon>
        <taxon>Aculeata</taxon>
        <taxon>Apoidea</taxon>
        <taxon>Anthophila</taxon>
        <taxon>Apidae</taxon>
        <taxon>Heterotrigona</taxon>
    </lineage>
</organism>
<evidence type="ECO:0000256" key="9">
    <source>
        <dbReference type="SAM" id="Phobius"/>
    </source>
</evidence>
<name>A0A6V7GWB9_9HYME</name>
<comment type="caution">
    <text evidence="11">The sequence shown here is derived from an EMBL/GenBank/DDBJ whole genome shotgun (WGS) entry which is preliminary data.</text>
</comment>
<reference evidence="11" key="1">
    <citation type="submission" date="2020-07" db="EMBL/GenBank/DDBJ databases">
        <authorList>
            <person name="Nazaruddin N."/>
        </authorList>
    </citation>
    <scope>NUCLEOTIDE SEQUENCE</scope>
</reference>
<evidence type="ECO:0000313" key="12">
    <source>
        <dbReference type="Proteomes" id="UP000752696"/>
    </source>
</evidence>
<evidence type="ECO:0000256" key="7">
    <source>
        <dbReference type="ARBA" id="ARBA00031027"/>
    </source>
</evidence>
<evidence type="ECO:0000256" key="5">
    <source>
        <dbReference type="ARBA" id="ARBA00022989"/>
    </source>
</evidence>
<dbReference type="PANTHER" id="PTHR42829">
    <property type="entry name" value="NADH-UBIQUINONE OXIDOREDUCTASE CHAIN 5"/>
    <property type="match status" value="1"/>
</dbReference>
<dbReference type="PANTHER" id="PTHR42829:SF2">
    <property type="entry name" value="NADH-UBIQUINONE OXIDOREDUCTASE CHAIN 5"/>
    <property type="match status" value="1"/>
</dbReference>
<feature type="domain" description="NADH:quinone oxidoreductase/Mrp antiporter transmembrane" evidence="10">
    <location>
        <begin position="1"/>
        <end position="96"/>
    </location>
</feature>
<dbReference type="OrthoDB" id="10069788at2759"/>
<comment type="function">
    <text evidence="1">Core subunit of the mitochondrial membrane respiratory chain NADH dehydrogenase (Complex I) that is believed to belong to the minimal assembly required for catalysis. Complex I functions in the transfer of electrons from NADH to the respiratory chain. The immediate electron acceptor for the enzyme is believed to be ubiquinone.</text>
</comment>
<dbReference type="InterPro" id="IPR003945">
    <property type="entry name" value="NU5C-like"/>
</dbReference>
<evidence type="ECO:0000256" key="1">
    <source>
        <dbReference type="ARBA" id="ARBA00003257"/>
    </source>
</evidence>
<sequence>YKNFIILFSRITINASGLIANFEIDFQKIIAFSTLSQLGFIIRILSIAMYELTFLHLSIHALFKSIIFICVGSFIHYTKGIQNFRFYKGLFYIYPLK</sequence>
<evidence type="ECO:0000259" key="10">
    <source>
        <dbReference type="Pfam" id="PF00361"/>
    </source>
</evidence>
<keyword evidence="5 9" id="KW-1133">Transmembrane helix</keyword>
<dbReference type="GO" id="GO:0003954">
    <property type="term" value="F:NADH dehydrogenase activity"/>
    <property type="evidence" value="ECO:0007669"/>
    <property type="project" value="TreeGrafter"/>
</dbReference>
<dbReference type="Pfam" id="PF00361">
    <property type="entry name" value="Proton_antipo_M"/>
    <property type="match status" value="1"/>
</dbReference>
<feature type="transmembrane region" description="Helical" evidence="9">
    <location>
        <begin position="29"/>
        <end position="48"/>
    </location>
</feature>
<keyword evidence="12" id="KW-1185">Reference proteome</keyword>
<gene>
    <name evidence="11" type="ORF">MHI_LOCUS142309</name>
</gene>